<feature type="region of interest" description="Disordered" evidence="1">
    <location>
        <begin position="34"/>
        <end position="80"/>
    </location>
</feature>
<feature type="compositionally biased region" description="Acidic residues" evidence="1">
    <location>
        <begin position="54"/>
        <end position="68"/>
    </location>
</feature>
<gene>
    <name evidence="3" type="ORF">G7K_5438-t1</name>
</gene>
<dbReference type="SUPFAM" id="SSF54001">
    <property type="entry name" value="Cysteine proteinases"/>
    <property type="match status" value="1"/>
</dbReference>
<dbReference type="InterPro" id="IPR038765">
    <property type="entry name" value="Papain-like_cys_pep_sf"/>
</dbReference>
<reference evidence="3 4" key="2">
    <citation type="journal article" date="2014" name="J. Gen. Appl. Microbiol.">
        <title>The early diverging ascomycetous budding yeast Saitoella complicata has three histone deacetylases belonging to the Clr6, Hos2, and Rpd3 lineages.</title>
        <authorList>
            <person name="Nishida H."/>
            <person name="Matsumoto T."/>
            <person name="Kondo S."/>
            <person name="Hamamoto M."/>
            <person name="Yoshikawa H."/>
        </authorList>
    </citation>
    <scope>NUCLEOTIDE SEQUENCE [LARGE SCALE GENOMIC DNA]</scope>
    <source>
        <strain evidence="3 4">NRRL Y-17804</strain>
    </source>
</reference>
<dbReference type="GO" id="GO:0016579">
    <property type="term" value="P:protein deubiquitination"/>
    <property type="evidence" value="ECO:0007669"/>
    <property type="project" value="InterPro"/>
</dbReference>
<dbReference type="InterPro" id="IPR028889">
    <property type="entry name" value="USP"/>
</dbReference>
<dbReference type="EMBL" id="BACD03000044">
    <property type="protein sequence ID" value="GAO51336.1"/>
    <property type="molecule type" value="Genomic_DNA"/>
</dbReference>
<dbReference type="Gene3D" id="3.90.70.10">
    <property type="entry name" value="Cysteine proteinases"/>
    <property type="match status" value="1"/>
</dbReference>
<sequence length="632" mass="68278">MLRSLSFSSIVGDCYEAVTSFARPRTSSRLRNLAAAAGGADGEGTPQVRKGEEEVSDSESESDEEIGEEEMKGGNGSDEEYVDVEGIVEDQGGRPMVDIIAPTPTYPVSVPVIKKIDEDSASLQSTETTLTTISTSALGEEGPPAKKRKVVVGLRNLGNTCYTNAVVQVLAHTEPLRDYFLTNATSFGPPTLSQASQSSDRPMTPPVRGPRTRRAAALQKLEAETPIEVNLCAEFATLVNSIWHEEEVSHSPASLASLAPIGGKAKRVRSRTGTPTTGPGSISPHAFSAAVTRAVPSFELGEQHDAQEFLRCVLQRMSTEIGEHKRKELFGEEAGVDVDGWDFRGLEESGVVQQVFGGMLQNKIKCLHCGHTSIKPEPFLDLSLDIPVDTASCTIQECLNLFSSPEELGGETTTNTTTTSAATTPDSTPTPSITTDIDTSASAPSWLCPSCRLRRPCTKSLAISALPQVLCLHLKRFKWAGPNPSAALEVAELGTTKKRRRRHTKGMDKLKITTPVTFPLTGLDVSEFTEREGGGEEHKEEEEGVVYDAFGVVVHHGVNINSGHYTAYILREGEGEGEGVGVEGTGSDWWHLDDEKVRKVEEKEVEASQAYMIFYRKRTTASAEPTVDDLSV</sequence>
<reference evidence="3 4" key="1">
    <citation type="journal article" date="2011" name="J. Gen. Appl. Microbiol.">
        <title>Draft genome sequencing of the enigmatic yeast Saitoella complicata.</title>
        <authorList>
            <person name="Nishida H."/>
            <person name="Hamamoto M."/>
            <person name="Sugiyama J."/>
        </authorList>
    </citation>
    <scope>NUCLEOTIDE SEQUENCE [LARGE SCALE GENOMIC DNA]</scope>
    <source>
        <strain evidence="3 4">NRRL Y-17804</strain>
    </source>
</reference>
<dbReference type="STRING" id="698492.A0A0E9NNR3"/>
<dbReference type="InterPro" id="IPR050185">
    <property type="entry name" value="Ub_carboxyl-term_hydrolase"/>
</dbReference>
<dbReference type="Pfam" id="PF00443">
    <property type="entry name" value="UCH"/>
    <property type="match status" value="1"/>
</dbReference>
<evidence type="ECO:0000259" key="2">
    <source>
        <dbReference type="PROSITE" id="PS50235"/>
    </source>
</evidence>
<protein>
    <recommendedName>
        <fullName evidence="2">USP domain-containing protein</fullName>
    </recommendedName>
</protein>
<organism evidence="3 4">
    <name type="scientific">Saitoella complicata (strain BCRC 22490 / CBS 7301 / JCM 7358 / NBRC 10748 / NRRL Y-17804)</name>
    <dbReference type="NCBI Taxonomy" id="698492"/>
    <lineage>
        <taxon>Eukaryota</taxon>
        <taxon>Fungi</taxon>
        <taxon>Dikarya</taxon>
        <taxon>Ascomycota</taxon>
        <taxon>Taphrinomycotina</taxon>
        <taxon>Taphrinomycotina incertae sedis</taxon>
        <taxon>Saitoella</taxon>
    </lineage>
</organism>
<dbReference type="AlphaFoldDB" id="A0A0E9NNR3"/>
<dbReference type="Proteomes" id="UP000033140">
    <property type="component" value="Unassembled WGS sequence"/>
</dbReference>
<reference evidence="3 4" key="3">
    <citation type="journal article" date="2015" name="Genome Announc.">
        <title>Draft Genome Sequence of the Archiascomycetous Yeast Saitoella complicata.</title>
        <authorList>
            <person name="Yamauchi K."/>
            <person name="Kondo S."/>
            <person name="Hamamoto M."/>
            <person name="Takahashi Y."/>
            <person name="Ogura Y."/>
            <person name="Hayashi T."/>
            <person name="Nishida H."/>
        </authorList>
    </citation>
    <scope>NUCLEOTIDE SEQUENCE [LARGE SCALE GENOMIC DNA]</scope>
    <source>
        <strain evidence="3 4">NRRL Y-17804</strain>
    </source>
</reference>
<feature type="region of interest" description="Disordered" evidence="1">
    <location>
        <begin position="190"/>
        <end position="210"/>
    </location>
</feature>
<evidence type="ECO:0000313" key="4">
    <source>
        <dbReference type="Proteomes" id="UP000033140"/>
    </source>
</evidence>
<evidence type="ECO:0000313" key="3">
    <source>
        <dbReference type="EMBL" id="GAO51336.1"/>
    </source>
</evidence>
<accession>A0A0E9NNR3</accession>
<feature type="compositionally biased region" description="Low complexity" evidence="1">
    <location>
        <begin position="412"/>
        <end position="438"/>
    </location>
</feature>
<dbReference type="PROSITE" id="PS50235">
    <property type="entry name" value="USP_3"/>
    <property type="match status" value="1"/>
</dbReference>
<dbReference type="InterPro" id="IPR001394">
    <property type="entry name" value="Peptidase_C19_UCH"/>
</dbReference>
<feature type="domain" description="USP" evidence="2">
    <location>
        <begin position="152"/>
        <end position="618"/>
    </location>
</feature>
<comment type="caution">
    <text evidence="3">The sequence shown here is derived from an EMBL/GenBank/DDBJ whole genome shotgun (WGS) entry which is preliminary data.</text>
</comment>
<keyword evidence="4" id="KW-1185">Reference proteome</keyword>
<evidence type="ECO:0000256" key="1">
    <source>
        <dbReference type="SAM" id="MobiDB-lite"/>
    </source>
</evidence>
<feature type="region of interest" description="Disordered" evidence="1">
    <location>
        <begin position="406"/>
        <end position="438"/>
    </location>
</feature>
<dbReference type="CDD" id="cd02257">
    <property type="entry name" value="Peptidase_C19"/>
    <property type="match status" value="1"/>
</dbReference>
<name>A0A0E9NNR3_SAICN</name>
<dbReference type="PANTHER" id="PTHR21646">
    <property type="entry name" value="UBIQUITIN CARBOXYL-TERMINAL HYDROLASE"/>
    <property type="match status" value="1"/>
</dbReference>
<dbReference type="GO" id="GO:0004843">
    <property type="term" value="F:cysteine-type deubiquitinase activity"/>
    <property type="evidence" value="ECO:0007669"/>
    <property type="project" value="InterPro"/>
</dbReference>
<proteinExistence type="predicted"/>
<feature type="compositionally biased region" description="Polar residues" evidence="1">
    <location>
        <begin position="190"/>
        <end position="201"/>
    </location>
</feature>